<dbReference type="AlphaFoldDB" id="A0A0B7JMW1"/>
<name>A0A0B7JMW1_BIOOC</name>
<dbReference type="InterPro" id="IPR036188">
    <property type="entry name" value="FAD/NAD-bd_sf"/>
</dbReference>
<reference evidence="7" key="1">
    <citation type="submission" date="2015-01" db="EMBL/GenBank/DDBJ databases">
        <authorList>
            <person name="Durling Mikael"/>
        </authorList>
    </citation>
    <scope>NUCLEOTIDE SEQUENCE</scope>
</reference>
<feature type="domain" description="FAD-binding" evidence="6">
    <location>
        <begin position="4"/>
        <end position="322"/>
    </location>
</feature>
<evidence type="ECO:0000259" key="6">
    <source>
        <dbReference type="Pfam" id="PF01494"/>
    </source>
</evidence>
<dbReference type="GO" id="GO:0004497">
    <property type="term" value="F:monooxygenase activity"/>
    <property type="evidence" value="ECO:0007669"/>
    <property type="project" value="UniProtKB-KW"/>
</dbReference>
<protein>
    <recommendedName>
        <fullName evidence="6">FAD-binding domain-containing protein</fullName>
    </recommendedName>
</protein>
<evidence type="ECO:0000256" key="3">
    <source>
        <dbReference type="ARBA" id="ARBA00022827"/>
    </source>
</evidence>
<dbReference type="PRINTS" id="PR00420">
    <property type="entry name" value="RNGMNOXGNASE"/>
</dbReference>
<keyword evidence="3" id="KW-0274">FAD</keyword>
<evidence type="ECO:0000256" key="4">
    <source>
        <dbReference type="ARBA" id="ARBA00023002"/>
    </source>
</evidence>
<keyword evidence="4" id="KW-0560">Oxidoreductase</keyword>
<accession>A0A0B7JMW1</accession>
<dbReference type="GO" id="GO:0071949">
    <property type="term" value="F:FAD binding"/>
    <property type="evidence" value="ECO:0007669"/>
    <property type="project" value="InterPro"/>
</dbReference>
<organism evidence="7">
    <name type="scientific">Bionectria ochroleuca</name>
    <name type="common">Gliocladium roseum</name>
    <dbReference type="NCBI Taxonomy" id="29856"/>
    <lineage>
        <taxon>Eukaryota</taxon>
        <taxon>Fungi</taxon>
        <taxon>Dikarya</taxon>
        <taxon>Ascomycota</taxon>
        <taxon>Pezizomycotina</taxon>
        <taxon>Sordariomycetes</taxon>
        <taxon>Hypocreomycetidae</taxon>
        <taxon>Hypocreales</taxon>
        <taxon>Bionectriaceae</taxon>
        <taxon>Clonostachys</taxon>
    </lineage>
</organism>
<dbReference type="InterPro" id="IPR050493">
    <property type="entry name" value="FAD-dep_Monooxygenase_BioMet"/>
</dbReference>
<dbReference type="SUPFAM" id="SSF51905">
    <property type="entry name" value="FAD/NAD(P)-binding domain"/>
    <property type="match status" value="1"/>
</dbReference>
<keyword evidence="5" id="KW-0503">Monooxygenase</keyword>
<dbReference type="Pfam" id="PF01494">
    <property type="entry name" value="FAD_binding_3"/>
    <property type="match status" value="1"/>
</dbReference>
<evidence type="ECO:0000256" key="2">
    <source>
        <dbReference type="ARBA" id="ARBA00022630"/>
    </source>
</evidence>
<evidence type="ECO:0000313" key="7">
    <source>
        <dbReference type="EMBL" id="CEO46269.1"/>
    </source>
</evidence>
<evidence type="ECO:0000256" key="1">
    <source>
        <dbReference type="ARBA" id="ARBA00007992"/>
    </source>
</evidence>
<sequence>MKFIIIGAGLGGLSAALCFARRGHEVLILERNPALTPRGGAINIRPGASRVMREWDLEADLAKISEQTPNFLLRRMDTGDISMGSAAVDISTFPDWGTFRQDVVQLLYRKALDKGVRINFGSTVSNVCEDAEGASVSLDNGALEKADVVVVADGIRSRLRSKILPGGPEATDPAISRVTFYGFQVPADDLRSHPGTSRLMDQVSGNCWLGKGAFVITRFNSRLQRVGFLFGVESETDQKSLWEEHGDINYVRERFAGSTCSELDVALSLATECDRWKLAEMPDLPRWSSDGGRILLLGDSAHGMHPNAAQGYSQIVEDIAVLDFLISHHSEKNKGLPLGHAQMQSVSQAWQAIRKPRVERIKAYSRWNTDLFLGKGAPTPGSQPAQHSLKSMKNVQPDINANFQSSRFLKWALDHDAVDEAKRFVKKLEPKL</sequence>
<dbReference type="InterPro" id="IPR002938">
    <property type="entry name" value="FAD-bd"/>
</dbReference>
<comment type="similarity">
    <text evidence="1">Belongs to the paxM FAD-dependent monooxygenase family.</text>
</comment>
<dbReference type="EMBL" id="CDPU01000004">
    <property type="protein sequence ID" value="CEO46269.1"/>
    <property type="molecule type" value="Genomic_DNA"/>
</dbReference>
<dbReference type="PANTHER" id="PTHR13789">
    <property type="entry name" value="MONOOXYGENASE"/>
    <property type="match status" value="1"/>
</dbReference>
<keyword evidence="2" id="KW-0285">Flavoprotein</keyword>
<dbReference type="PANTHER" id="PTHR13789:SF309">
    <property type="entry name" value="PUTATIVE (AFU_ORTHOLOGUE AFUA_6G14510)-RELATED"/>
    <property type="match status" value="1"/>
</dbReference>
<evidence type="ECO:0000256" key="5">
    <source>
        <dbReference type="ARBA" id="ARBA00023033"/>
    </source>
</evidence>
<proteinExistence type="inferred from homology"/>
<dbReference type="Gene3D" id="3.50.50.60">
    <property type="entry name" value="FAD/NAD(P)-binding domain"/>
    <property type="match status" value="1"/>
</dbReference>
<gene>
    <name evidence="7" type="ORF">BN869_000002324_1</name>
</gene>